<dbReference type="InterPro" id="IPR027417">
    <property type="entry name" value="P-loop_NTPase"/>
</dbReference>
<comment type="caution">
    <text evidence="4">The sequence shown here is derived from an EMBL/GenBank/DDBJ whole genome shotgun (WGS) entry which is preliminary data.</text>
</comment>
<feature type="non-terminal residue" evidence="4">
    <location>
        <position position="1"/>
    </location>
</feature>
<evidence type="ECO:0000313" key="4">
    <source>
        <dbReference type="EMBL" id="GAH01804.1"/>
    </source>
</evidence>
<dbReference type="GO" id="GO:0005829">
    <property type="term" value="C:cytosol"/>
    <property type="evidence" value="ECO:0007669"/>
    <property type="project" value="TreeGrafter"/>
</dbReference>
<dbReference type="PANTHER" id="PTHR43384">
    <property type="entry name" value="SEPTUM SITE-DETERMINING PROTEIN MIND HOMOLOG, CHLOROPLASTIC-RELATED"/>
    <property type="match status" value="1"/>
</dbReference>
<keyword evidence="2" id="KW-0067">ATP-binding</keyword>
<gene>
    <name evidence="4" type="ORF">S01H4_41775</name>
</gene>
<sequence length="183" mass="20411">SKIILFSGSKGGCGCSFTASCVSAYLARKTNKNVLLLDLNIGKKDSRIIFNIEGRDVRDLGDIEDIVSELDISILKRLVVNFDSSLNLILPSLKIEKNKIFCGKNLEVLLDVLGNNFDIICIDFPYHLLVHNELDLIEYADKFIIVSLADFISVSNLNLLTDSICCDDFSYSLDVVINIQSRK</sequence>
<evidence type="ECO:0000259" key="3">
    <source>
        <dbReference type="Pfam" id="PF13614"/>
    </source>
</evidence>
<dbReference type="Pfam" id="PF13614">
    <property type="entry name" value="AAA_31"/>
    <property type="match status" value="1"/>
</dbReference>
<evidence type="ECO:0000256" key="2">
    <source>
        <dbReference type="ARBA" id="ARBA00022840"/>
    </source>
</evidence>
<dbReference type="InterPro" id="IPR050625">
    <property type="entry name" value="ParA/MinD_ATPase"/>
</dbReference>
<feature type="domain" description="AAA" evidence="3">
    <location>
        <begin position="2"/>
        <end position="163"/>
    </location>
</feature>
<reference evidence="4" key="1">
    <citation type="journal article" date="2014" name="Front. Microbiol.">
        <title>High frequency of phylogenetically diverse reductive dehalogenase-homologous genes in deep subseafloor sedimentary metagenomes.</title>
        <authorList>
            <person name="Kawai M."/>
            <person name="Futagami T."/>
            <person name="Toyoda A."/>
            <person name="Takaki Y."/>
            <person name="Nishi S."/>
            <person name="Hori S."/>
            <person name="Arai W."/>
            <person name="Tsubouchi T."/>
            <person name="Morono Y."/>
            <person name="Uchiyama I."/>
            <person name="Ito T."/>
            <person name="Fujiyama A."/>
            <person name="Inagaki F."/>
            <person name="Takami H."/>
        </authorList>
    </citation>
    <scope>NUCLEOTIDE SEQUENCE</scope>
    <source>
        <strain evidence="4">Expedition CK06-06</strain>
    </source>
</reference>
<organism evidence="4">
    <name type="scientific">marine sediment metagenome</name>
    <dbReference type="NCBI Taxonomy" id="412755"/>
    <lineage>
        <taxon>unclassified sequences</taxon>
        <taxon>metagenomes</taxon>
        <taxon>ecological metagenomes</taxon>
    </lineage>
</organism>
<dbReference type="GO" id="GO:0009898">
    <property type="term" value="C:cytoplasmic side of plasma membrane"/>
    <property type="evidence" value="ECO:0007669"/>
    <property type="project" value="TreeGrafter"/>
</dbReference>
<proteinExistence type="predicted"/>
<dbReference type="InterPro" id="IPR025669">
    <property type="entry name" value="AAA_dom"/>
</dbReference>
<keyword evidence="1" id="KW-0547">Nucleotide-binding</keyword>
<dbReference type="PANTHER" id="PTHR43384:SF6">
    <property type="entry name" value="SEPTUM SITE-DETERMINING PROTEIN MIND HOMOLOG, CHLOROPLASTIC"/>
    <property type="match status" value="1"/>
</dbReference>
<dbReference type="GO" id="GO:0016887">
    <property type="term" value="F:ATP hydrolysis activity"/>
    <property type="evidence" value="ECO:0007669"/>
    <property type="project" value="TreeGrafter"/>
</dbReference>
<dbReference type="AlphaFoldDB" id="X1D9P0"/>
<evidence type="ECO:0000256" key="1">
    <source>
        <dbReference type="ARBA" id="ARBA00022741"/>
    </source>
</evidence>
<protein>
    <recommendedName>
        <fullName evidence="3">AAA domain-containing protein</fullName>
    </recommendedName>
</protein>
<dbReference type="SUPFAM" id="SSF52540">
    <property type="entry name" value="P-loop containing nucleoside triphosphate hydrolases"/>
    <property type="match status" value="1"/>
</dbReference>
<dbReference type="GO" id="GO:0005524">
    <property type="term" value="F:ATP binding"/>
    <property type="evidence" value="ECO:0007669"/>
    <property type="project" value="UniProtKB-KW"/>
</dbReference>
<dbReference type="EMBL" id="BART01022875">
    <property type="protein sequence ID" value="GAH01804.1"/>
    <property type="molecule type" value="Genomic_DNA"/>
</dbReference>
<dbReference type="Gene3D" id="3.40.50.300">
    <property type="entry name" value="P-loop containing nucleotide triphosphate hydrolases"/>
    <property type="match status" value="1"/>
</dbReference>
<dbReference type="GO" id="GO:0051782">
    <property type="term" value="P:negative regulation of cell division"/>
    <property type="evidence" value="ECO:0007669"/>
    <property type="project" value="TreeGrafter"/>
</dbReference>
<accession>X1D9P0</accession>
<name>X1D9P0_9ZZZZ</name>